<comment type="subcellular location">
    <subcellularLocation>
        <location evidence="1">Membrane</location>
        <topology evidence="1">Single-pass membrane protein</topology>
    </subcellularLocation>
</comment>
<evidence type="ECO:0000256" key="2">
    <source>
        <dbReference type="ARBA" id="ARBA00022692"/>
    </source>
</evidence>
<dbReference type="SUPFAM" id="SSF74653">
    <property type="entry name" value="TolA/TonB C-terminal domain"/>
    <property type="match status" value="1"/>
</dbReference>
<dbReference type="AlphaFoldDB" id="A0A9J6ZNI7"/>
<evidence type="ECO:0000256" key="3">
    <source>
        <dbReference type="ARBA" id="ARBA00022989"/>
    </source>
</evidence>
<evidence type="ECO:0000256" key="6">
    <source>
        <dbReference type="SAM" id="Phobius"/>
    </source>
</evidence>
<organism evidence="7 8">
    <name type="scientific">Xiashengella succiniciproducens</name>
    <dbReference type="NCBI Taxonomy" id="2949635"/>
    <lineage>
        <taxon>Bacteria</taxon>
        <taxon>Pseudomonadati</taxon>
        <taxon>Bacteroidota</taxon>
        <taxon>Bacteroidia</taxon>
        <taxon>Marinilabiliales</taxon>
        <taxon>Marinilabiliaceae</taxon>
        <taxon>Xiashengella</taxon>
    </lineage>
</organism>
<evidence type="ECO:0000256" key="1">
    <source>
        <dbReference type="ARBA" id="ARBA00004167"/>
    </source>
</evidence>
<accession>A0A9J6ZNI7</accession>
<dbReference type="Proteomes" id="UP001056426">
    <property type="component" value="Chromosome"/>
</dbReference>
<evidence type="ECO:0000256" key="5">
    <source>
        <dbReference type="SAM" id="MobiDB-lite"/>
    </source>
</evidence>
<feature type="compositionally biased region" description="Basic and acidic residues" evidence="5">
    <location>
        <begin position="107"/>
        <end position="139"/>
    </location>
</feature>
<evidence type="ECO:0000256" key="4">
    <source>
        <dbReference type="ARBA" id="ARBA00023136"/>
    </source>
</evidence>
<evidence type="ECO:0000313" key="7">
    <source>
        <dbReference type="EMBL" id="URW79249.1"/>
    </source>
</evidence>
<feature type="transmembrane region" description="Helical" evidence="6">
    <location>
        <begin position="12"/>
        <end position="31"/>
    </location>
</feature>
<reference evidence="7" key="1">
    <citation type="submission" date="2022-05" db="EMBL/GenBank/DDBJ databases">
        <authorList>
            <person name="Sun X."/>
        </authorList>
    </citation>
    <scope>NUCLEOTIDE SEQUENCE</scope>
    <source>
        <strain evidence="7">Ai-910</strain>
    </source>
</reference>
<dbReference type="GO" id="GO:0016020">
    <property type="term" value="C:membrane"/>
    <property type="evidence" value="ECO:0007669"/>
    <property type="project" value="UniProtKB-SubCell"/>
</dbReference>
<dbReference type="EMBL" id="CP098400">
    <property type="protein sequence ID" value="URW79249.1"/>
    <property type="molecule type" value="Genomic_DNA"/>
</dbReference>
<keyword evidence="2 6" id="KW-0812">Transmembrane</keyword>
<feature type="compositionally biased region" description="Polar residues" evidence="5">
    <location>
        <begin position="89"/>
        <end position="98"/>
    </location>
</feature>
<dbReference type="NCBIfam" id="TIGR01352">
    <property type="entry name" value="tonB_Cterm"/>
    <property type="match status" value="1"/>
</dbReference>
<feature type="compositionally biased region" description="Polar residues" evidence="5">
    <location>
        <begin position="173"/>
        <end position="186"/>
    </location>
</feature>
<gene>
    <name evidence="7" type="ORF">M9189_10325</name>
</gene>
<protein>
    <submittedName>
        <fullName evidence="7">TonB family protein</fullName>
    </submittedName>
</protein>
<keyword evidence="3 6" id="KW-1133">Transmembrane helix</keyword>
<dbReference type="KEGG" id="alkq:M9189_10325"/>
<sequence>MDERPSDKSLGVFGTIVFHLLLLLALIFISISSVDPGDEGILVALGDSPTGQGQFTPSSSAPAAQTSTPPASQPASTPPPTPSASTPARQQVLTQNTEEAPAISAQEKARQEEQKRIAEQERQRQAEIERQRKAEQERQRQEELERQRIAELERQKREQQAQQAAAVRNTVSGALSNSGSNSQSEGDTGGSGTQGALTGDPNVTNRTGTGQGSEGVDYSHSLKGRTADGEWPRPEYPIEEQGKVVVNVTVDKNGNVIRAEATPYGSTFQNKELWRAAERAAFKAKFNKAPEAAAEQHGSITYHFNLK</sequence>
<dbReference type="Gene3D" id="3.30.1150.10">
    <property type="match status" value="1"/>
</dbReference>
<feature type="region of interest" description="Disordered" evidence="5">
    <location>
        <begin position="173"/>
        <end position="236"/>
    </location>
</feature>
<proteinExistence type="predicted"/>
<evidence type="ECO:0000313" key="8">
    <source>
        <dbReference type="Proteomes" id="UP001056426"/>
    </source>
</evidence>
<keyword evidence="4 6" id="KW-0472">Membrane</keyword>
<feature type="region of interest" description="Disordered" evidence="5">
    <location>
        <begin position="51"/>
        <end position="139"/>
    </location>
</feature>
<reference evidence="7" key="2">
    <citation type="submission" date="2022-06" db="EMBL/GenBank/DDBJ databases">
        <title>Xiashengella guii gen. nov. sp. nov., a bacterium isolated form anaerobic digestion tank.</title>
        <authorList>
            <person name="Huang H."/>
        </authorList>
    </citation>
    <scope>NUCLEOTIDE SEQUENCE</scope>
    <source>
        <strain evidence="7">Ai-910</strain>
    </source>
</reference>
<feature type="compositionally biased region" description="Low complexity" evidence="5">
    <location>
        <begin position="56"/>
        <end position="75"/>
    </location>
</feature>
<dbReference type="InterPro" id="IPR006260">
    <property type="entry name" value="TonB/TolA_C"/>
</dbReference>
<name>A0A9J6ZNI7_9BACT</name>
<keyword evidence="8" id="KW-1185">Reference proteome</keyword>
<dbReference type="RefSeq" id="WP_250722988.1">
    <property type="nucleotide sequence ID" value="NZ_CP098400.1"/>
</dbReference>